<protein>
    <submittedName>
        <fullName evidence="2">Uncharacterized protein</fullName>
    </submittedName>
</protein>
<dbReference type="OrthoDB" id="2329963at2"/>
<feature type="transmembrane region" description="Helical" evidence="1">
    <location>
        <begin position="64"/>
        <end position="81"/>
    </location>
</feature>
<sequence>MTEKFRKFSGQYWLVAILVGVGMPWLLKLLSIGRLHQIVWLLFVADFVIAAIIGWQIRRTERTGWLVWLMPLFCLLGLYLFFPSYVYYLAIVYLGISYLAYGMAGQASQV</sequence>
<proteinExistence type="predicted"/>
<keyword evidence="1" id="KW-0472">Membrane</keyword>
<dbReference type="Proteomes" id="UP000289996">
    <property type="component" value="Unassembled WGS sequence"/>
</dbReference>
<gene>
    <name evidence="2" type="ORF">MUDAN_MDHGFNIF_02064</name>
</gene>
<feature type="transmembrane region" description="Helical" evidence="1">
    <location>
        <begin position="87"/>
        <end position="104"/>
    </location>
</feature>
<evidence type="ECO:0000313" key="3">
    <source>
        <dbReference type="Proteomes" id="UP000289996"/>
    </source>
</evidence>
<dbReference type="AlphaFoldDB" id="A0A660E918"/>
<dbReference type="RefSeq" id="WP_130843886.1">
    <property type="nucleotide sequence ID" value="NZ_BJDY01000002.1"/>
</dbReference>
<accession>A0A660E918</accession>
<evidence type="ECO:0000256" key="1">
    <source>
        <dbReference type="SAM" id="Phobius"/>
    </source>
</evidence>
<keyword evidence="3" id="KW-1185">Reference proteome</keyword>
<organism evidence="2 3">
    <name type="scientific">Lactiplantibacillus mudanjiangensis</name>
    <dbReference type="NCBI Taxonomy" id="1296538"/>
    <lineage>
        <taxon>Bacteria</taxon>
        <taxon>Bacillati</taxon>
        <taxon>Bacillota</taxon>
        <taxon>Bacilli</taxon>
        <taxon>Lactobacillales</taxon>
        <taxon>Lactobacillaceae</taxon>
        <taxon>Lactiplantibacillus</taxon>
    </lineage>
</organism>
<reference evidence="2 3" key="1">
    <citation type="submission" date="2018-11" db="EMBL/GenBank/DDBJ databases">
        <authorList>
            <person name="Wuyts S."/>
        </authorList>
    </citation>
    <scope>NUCLEOTIDE SEQUENCE [LARGE SCALE GENOMIC DNA]</scope>
    <source>
        <strain evidence="2">Lactobacillus mudanjiangensis AMBF249</strain>
    </source>
</reference>
<dbReference type="EMBL" id="UYIG01000196">
    <property type="protein sequence ID" value="VDG30513.1"/>
    <property type="molecule type" value="Genomic_DNA"/>
</dbReference>
<feature type="transmembrane region" description="Helical" evidence="1">
    <location>
        <begin position="38"/>
        <end position="57"/>
    </location>
</feature>
<evidence type="ECO:0000313" key="2">
    <source>
        <dbReference type="EMBL" id="VDG30513.1"/>
    </source>
</evidence>
<name>A0A660E918_9LACO</name>
<keyword evidence="1" id="KW-1133">Transmembrane helix</keyword>
<keyword evidence="1" id="KW-0812">Transmembrane</keyword>
<feature type="transmembrane region" description="Helical" evidence="1">
    <location>
        <begin position="12"/>
        <end position="32"/>
    </location>
</feature>